<keyword evidence="1" id="KW-0472">Membrane</keyword>
<sequence length="210" mass="24464">MLHNSNCRLATVVSLQLNNGCVESSDWTRSFSCLPCINQQRVFFPTPSNIRSVNQSFFHSLYYLHIFYFVSLTLPHYFFDLLSSLYTFHFCFCNFIFFLFLSLSLLSFFQSLYSTFLSFSLLVVSLSLNVVYHLFLFFYLITSHSLSLFRLHSLSATLSVSFFSFSLPFLSAISVDLLLSTLFIAAPYTVQLNLRRDTNWRVAIPEKRRD</sequence>
<protein>
    <submittedName>
        <fullName evidence="2">Uncharacterized protein</fullName>
    </submittedName>
</protein>
<feature type="transmembrane region" description="Helical" evidence="1">
    <location>
        <begin position="85"/>
        <end position="109"/>
    </location>
</feature>
<dbReference type="Proteomes" id="UP000597762">
    <property type="component" value="Unassembled WGS sequence"/>
</dbReference>
<reference evidence="2" key="1">
    <citation type="submission" date="2021-01" db="EMBL/GenBank/DDBJ databases">
        <authorList>
            <person name="Li R."/>
            <person name="Bekaert M."/>
        </authorList>
    </citation>
    <scope>NUCLEOTIDE SEQUENCE</scope>
    <source>
        <strain evidence="2">Farmed</strain>
    </source>
</reference>
<feature type="transmembrane region" description="Helical" evidence="1">
    <location>
        <begin position="61"/>
        <end position="79"/>
    </location>
</feature>
<organism evidence="2 3">
    <name type="scientific">Acanthosepion pharaonis</name>
    <name type="common">Pharaoh cuttlefish</name>
    <name type="synonym">Sepia pharaonis</name>
    <dbReference type="NCBI Taxonomy" id="158019"/>
    <lineage>
        <taxon>Eukaryota</taxon>
        <taxon>Metazoa</taxon>
        <taxon>Spiralia</taxon>
        <taxon>Lophotrochozoa</taxon>
        <taxon>Mollusca</taxon>
        <taxon>Cephalopoda</taxon>
        <taxon>Coleoidea</taxon>
        <taxon>Decapodiformes</taxon>
        <taxon>Sepiida</taxon>
        <taxon>Sepiina</taxon>
        <taxon>Sepiidae</taxon>
        <taxon>Acanthosepion</taxon>
    </lineage>
</organism>
<proteinExistence type="predicted"/>
<feature type="transmembrane region" description="Helical" evidence="1">
    <location>
        <begin position="161"/>
        <end position="186"/>
    </location>
</feature>
<dbReference type="EMBL" id="CAHIKZ030005380">
    <property type="protein sequence ID" value="CAE1323567.1"/>
    <property type="molecule type" value="Genomic_DNA"/>
</dbReference>
<keyword evidence="3" id="KW-1185">Reference proteome</keyword>
<comment type="caution">
    <text evidence="2">The sequence shown here is derived from an EMBL/GenBank/DDBJ whole genome shotgun (WGS) entry which is preliminary data.</text>
</comment>
<accession>A0A812EGW7</accession>
<keyword evidence="1" id="KW-1133">Transmembrane helix</keyword>
<keyword evidence="1" id="KW-0812">Transmembrane</keyword>
<name>A0A812EGW7_ACAPH</name>
<evidence type="ECO:0000256" key="1">
    <source>
        <dbReference type="SAM" id="Phobius"/>
    </source>
</evidence>
<feature type="transmembrane region" description="Helical" evidence="1">
    <location>
        <begin position="116"/>
        <end position="141"/>
    </location>
</feature>
<gene>
    <name evidence="2" type="ORF">SPHA_73525</name>
</gene>
<evidence type="ECO:0000313" key="3">
    <source>
        <dbReference type="Proteomes" id="UP000597762"/>
    </source>
</evidence>
<dbReference type="AlphaFoldDB" id="A0A812EGW7"/>
<evidence type="ECO:0000313" key="2">
    <source>
        <dbReference type="EMBL" id="CAE1323567.1"/>
    </source>
</evidence>